<name>A0A3P6FHU9_BRAOL</name>
<feature type="compositionally biased region" description="Basic and acidic residues" evidence="1">
    <location>
        <begin position="1"/>
        <end position="10"/>
    </location>
</feature>
<reference evidence="2" key="1">
    <citation type="submission" date="2018-11" db="EMBL/GenBank/DDBJ databases">
        <authorList>
            <consortium name="Genoscope - CEA"/>
            <person name="William W."/>
        </authorList>
    </citation>
    <scope>NUCLEOTIDE SEQUENCE</scope>
</reference>
<protein>
    <submittedName>
        <fullName evidence="2">Uncharacterized protein</fullName>
    </submittedName>
</protein>
<evidence type="ECO:0000313" key="2">
    <source>
        <dbReference type="EMBL" id="VDD47344.1"/>
    </source>
</evidence>
<organism evidence="2">
    <name type="scientific">Brassica oleracea</name>
    <name type="common">Wild cabbage</name>
    <dbReference type="NCBI Taxonomy" id="3712"/>
    <lineage>
        <taxon>Eukaryota</taxon>
        <taxon>Viridiplantae</taxon>
        <taxon>Streptophyta</taxon>
        <taxon>Embryophyta</taxon>
        <taxon>Tracheophyta</taxon>
        <taxon>Spermatophyta</taxon>
        <taxon>Magnoliopsida</taxon>
        <taxon>eudicotyledons</taxon>
        <taxon>Gunneridae</taxon>
        <taxon>Pentapetalae</taxon>
        <taxon>rosids</taxon>
        <taxon>malvids</taxon>
        <taxon>Brassicales</taxon>
        <taxon>Brassicaceae</taxon>
        <taxon>Brassiceae</taxon>
        <taxon>Brassica</taxon>
    </lineage>
</organism>
<evidence type="ECO:0000256" key="1">
    <source>
        <dbReference type="SAM" id="MobiDB-lite"/>
    </source>
</evidence>
<gene>
    <name evidence="2" type="ORF">BOLC5T34891H</name>
</gene>
<accession>A0A3P6FHU9</accession>
<feature type="region of interest" description="Disordered" evidence="1">
    <location>
        <begin position="1"/>
        <end position="25"/>
    </location>
</feature>
<sequence length="61" mass="7166">MMDQGSIERGKNRRRRMRASMEENVRKHVLEAKKKEEESDVKHSLKTHVMVLALGRSCRSD</sequence>
<dbReference type="AlphaFoldDB" id="A0A3P6FHU9"/>
<dbReference type="EMBL" id="LR031877">
    <property type="protein sequence ID" value="VDD47344.1"/>
    <property type="molecule type" value="Genomic_DNA"/>
</dbReference>
<proteinExistence type="predicted"/>